<name>A0A0H2VG80_STAES</name>
<evidence type="ECO:0000313" key="2">
    <source>
        <dbReference type="Proteomes" id="UP000001411"/>
    </source>
</evidence>
<dbReference type="EMBL" id="AE015929">
    <property type="protein sequence ID" value="AAO04733.1"/>
    <property type="molecule type" value="Genomic_DNA"/>
</dbReference>
<reference evidence="1 2" key="1">
    <citation type="journal article" date="2003" name="Mol. Microbiol.">
        <title>Genome-based analysis of virulence genes in a non-biofilm-forming Staphylococcus epidermidis strain (ATCC 12228).</title>
        <authorList>
            <person name="Zhang Y.Q."/>
            <person name="Ren S.X."/>
            <person name="Li H.L."/>
            <person name="Wang Y.X."/>
            <person name="Fu G."/>
            <person name="Yang J."/>
            <person name="Qin Z.Q."/>
            <person name="Miao Y.G."/>
            <person name="Wang W.Y."/>
            <person name="Chen R.S."/>
            <person name="Shen Y."/>
            <person name="Chen Z."/>
            <person name="Yuan Z.H."/>
            <person name="Zhao G.P."/>
            <person name="Qu D."/>
            <person name="Danchin A."/>
            <person name="Wen Y.M."/>
        </authorList>
    </citation>
    <scope>NUCLEOTIDE SEQUENCE [LARGE SCALE GENOMIC DNA]</scope>
    <source>
        <strain evidence="2">ATCC 12228 / FDA PCI 1200</strain>
    </source>
</reference>
<dbReference type="SUPFAM" id="SSF140415">
    <property type="entry name" value="YppE-like"/>
    <property type="match status" value="1"/>
</dbReference>
<proteinExistence type="predicted"/>
<evidence type="ECO:0000313" key="1">
    <source>
        <dbReference type="EMBL" id="AAO04733.1"/>
    </source>
</evidence>
<protein>
    <recommendedName>
        <fullName evidence="3">DUF1798 family protein</fullName>
    </recommendedName>
</protein>
<dbReference type="Gene3D" id="1.20.120.440">
    <property type="entry name" value="YppE-like"/>
    <property type="match status" value="1"/>
</dbReference>
<dbReference type="Pfam" id="PF08807">
    <property type="entry name" value="DUF1798"/>
    <property type="match status" value="1"/>
</dbReference>
<dbReference type="HOGENOM" id="CLU_2132010_0_0_9"/>
<accession>A0A0H2VG80</accession>
<evidence type="ECO:0008006" key="3">
    <source>
        <dbReference type="Google" id="ProtNLM"/>
    </source>
</evidence>
<dbReference type="InterPro" id="IPR023351">
    <property type="entry name" value="YppE-like_sf"/>
</dbReference>
<dbReference type="Proteomes" id="UP000001411">
    <property type="component" value="Chromosome"/>
</dbReference>
<dbReference type="eggNOG" id="ENOG5032RKZ">
    <property type="taxonomic scope" value="Bacteria"/>
</dbReference>
<dbReference type="AlphaFoldDB" id="A0A0H2VG80"/>
<sequence>MYQIIKQLLEDIDEMNYRYQHVKINGGSFDFYKDVEPYVKNIDNHLEALNCYSKSITETQYMSQQKLDILILNIQKLSVDCHFPRTSRKLFVEKLKSAQYDLKNILSNYV</sequence>
<dbReference type="RefSeq" id="WP_001831244.1">
    <property type="nucleotide sequence ID" value="NC_004461.1"/>
</dbReference>
<organism evidence="1 2">
    <name type="scientific">Staphylococcus epidermidis (strain ATCC 12228 / FDA PCI 1200)</name>
    <dbReference type="NCBI Taxonomy" id="176280"/>
    <lineage>
        <taxon>Bacteria</taxon>
        <taxon>Bacillati</taxon>
        <taxon>Bacillota</taxon>
        <taxon>Bacilli</taxon>
        <taxon>Bacillales</taxon>
        <taxon>Staphylococcaceae</taxon>
        <taxon>Staphylococcus</taxon>
    </lineage>
</organism>
<gene>
    <name evidence="1" type="ordered locus">SE_1136</name>
</gene>
<dbReference type="KEGG" id="sep:SE_1136"/>
<dbReference type="GeneID" id="50018741"/>
<dbReference type="OrthoDB" id="2418117at2"/>
<dbReference type="PATRIC" id="fig|176280.10.peg.1109"/>
<dbReference type="InterPro" id="IPR014913">
    <property type="entry name" value="YppE-like"/>
</dbReference>